<dbReference type="PANTHER" id="PTHR24359">
    <property type="entry name" value="SERINE/THREONINE-PROTEIN KINASE SBK1"/>
    <property type="match status" value="1"/>
</dbReference>
<reference evidence="13" key="1">
    <citation type="submission" date="2021-12" db="EMBL/GenBank/DDBJ databases">
        <title>Convergent genome expansion in fungi linked to evolution of root-endophyte symbiosis.</title>
        <authorList>
            <consortium name="DOE Joint Genome Institute"/>
            <person name="Ke Y.-H."/>
            <person name="Bonito G."/>
            <person name="Liao H.-L."/>
            <person name="Looney B."/>
            <person name="Rojas-Flechas A."/>
            <person name="Nash J."/>
            <person name="Hameed K."/>
            <person name="Schadt C."/>
            <person name="Martin F."/>
            <person name="Crous P.W."/>
            <person name="Miettinen O."/>
            <person name="Magnuson J.K."/>
            <person name="Labbe J."/>
            <person name="Jacobson D."/>
            <person name="Doktycz M.J."/>
            <person name="Veneault-Fourrey C."/>
            <person name="Kuo A."/>
            <person name="Mondo S."/>
            <person name="Calhoun S."/>
            <person name="Riley R."/>
            <person name="Ohm R."/>
            <person name="LaButti K."/>
            <person name="Andreopoulos B."/>
            <person name="Pangilinan J."/>
            <person name="Nolan M."/>
            <person name="Tritt A."/>
            <person name="Clum A."/>
            <person name="Lipzen A."/>
            <person name="Daum C."/>
            <person name="Barry K."/>
            <person name="Grigoriev I.V."/>
            <person name="Vilgalys R."/>
        </authorList>
    </citation>
    <scope>NUCLEOTIDE SEQUENCE</scope>
    <source>
        <strain evidence="13">PMI_201</strain>
    </source>
</reference>
<dbReference type="GO" id="GO:0005524">
    <property type="term" value="F:ATP binding"/>
    <property type="evidence" value="ECO:0007669"/>
    <property type="project" value="InterPro"/>
</dbReference>
<comment type="function">
    <text evidence="1">Component of the EKC/KEOPS complex that is required for the formation of a threonylcarbamoyl group on adenosine at position 37 (t(6)A37) in tRNAs that read codons beginning with adenine. The complex is probably involved in the transfer of the threonylcarbamoyl moiety of threonylcarbamoyl-AMP (TC-AMP) to the N6 group of A37. BUD32 has ATPase activity in the context of the EKC/KEOPS complex and likely plays a supporting role to the catalytic subunit KAE1. The EKC/KEOPS complex also promotes both telomere uncapping and telomere elongation. The complex is required for efficient recruitment of transcriptional coactivators.</text>
</comment>
<dbReference type="Pfam" id="PF00069">
    <property type="entry name" value="Pkinase"/>
    <property type="match status" value="1"/>
</dbReference>
<evidence type="ECO:0000256" key="10">
    <source>
        <dbReference type="ARBA" id="ARBA00047899"/>
    </source>
</evidence>
<dbReference type="SUPFAM" id="SSF56112">
    <property type="entry name" value="Protein kinase-like (PK-like)"/>
    <property type="match status" value="1"/>
</dbReference>
<evidence type="ECO:0000256" key="9">
    <source>
        <dbReference type="ARBA" id="ARBA00033194"/>
    </source>
</evidence>
<evidence type="ECO:0000256" key="8">
    <source>
        <dbReference type="ARBA" id="ARBA00030980"/>
    </source>
</evidence>
<accession>A0AAD4KY34</accession>
<comment type="catalytic activity">
    <reaction evidence="11">
        <text>L-seryl-[protein] + ATP = O-phospho-L-seryl-[protein] + ADP + H(+)</text>
        <dbReference type="Rhea" id="RHEA:17989"/>
        <dbReference type="Rhea" id="RHEA-COMP:9863"/>
        <dbReference type="Rhea" id="RHEA-COMP:11604"/>
        <dbReference type="ChEBI" id="CHEBI:15378"/>
        <dbReference type="ChEBI" id="CHEBI:29999"/>
        <dbReference type="ChEBI" id="CHEBI:30616"/>
        <dbReference type="ChEBI" id="CHEBI:83421"/>
        <dbReference type="ChEBI" id="CHEBI:456216"/>
        <dbReference type="EC" id="2.7.11.1"/>
    </reaction>
</comment>
<keyword evidence="13" id="KW-0808">Transferase</keyword>
<dbReference type="EC" id="2.7.11.1" evidence="4"/>
<sequence>MSDLAVITEDQIVPHSEASPLPFIPIERQRIGWGGYSTVYKEIIVSRHFAYHQDQGGSILLNENPLPVARKRFPYYPDFEREYAILRYLKSARKPHERVVKHLAGVILNHENLPKVEHSLLFPLADMHLEQFMSGGNLTKLDFNALLGELFNLADALDYLHRGIQTSEGEQLVCWHMDLAPTNILIFNYNHGNCHYPAGIWKIADFSSSNLIAENRRSLLPPPKLSAGAYVAPEIHHKIETLIEKSCDIWSFGCILFDVLLGHFFGGENGLAISKYYFEENEDISHIAYDVSKHLNKTDSDTQNVILCKNLVSAVLKTNPTERPTAEFIKNRLASMITKSAPT</sequence>
<evidence type="ECO:0000256" key="11">
    <source>
        <dbReference type="ARBA" id="ARBA00048679"/>
    </source>
</evidence>
<dbReference type="PROSITE" id="PS50011">
    <property type="entry name" value="PROTEIN_KINASE_DOM"/>
    <property type="match status" value="1"/>
</dbReference>
<dbReference type="Proteomes" id="UP001201262">
    <property type="component" value="Unassembled WGS sequence"/>
</dbReference>
<evidence type="ECO:0000256" key="2">
    <source>
        <dbReference type="ARBA" id="ARBA00004574"/>
    </source>
</evidence>
<evidence type="ECO:0000256" key="4">
    <source>
        <dbReference type="ARBA" id="ARBA00012513"/>
    </source>
</evidence>
<dbReference type="AlphaFoldDB" id="A0AAD4KY34"/>
<dbReference type="RefSeq" id="XP_046075797.1">
    <property type="nucleotide sequence ID" value="XM_046220008.1"/>
</dbReference>
<comment type="caution">
    <text evidence="13">The sequence shown here is derived from an EMBL/GenBank/DDBJ whole genome shotgun (WGS) entry which is preliminary data.</text>
</comment>
<protein>
    <recommendedName>
        <fullName evidence="6">EKC/KEOPS complex subunit BUD32</fullName>
        <ecNumber evidence="4">2.7.11.1</ecNumber>
    </recommendedName>
    <alternativeName>
        <fullName evidence="8 9">Atypical Serine/threonine protein kinase BUD32</fullName>
    </alternativeName>
    <alternativeName>
        <fullName evidence="5">EKC/KEOPS complex subunit bud32</fullName>
    </alternativeName>
</protein>
<dbReference type="GO" id="GO:0004674">
    <property type="term" value="F:protein serine/threonine kinase activity"/>
    <property type="evidence" value="ECO:0007669"/>
    <property type="project" value="UniProtKB-EC"/>
</dbReference>
<evidence type="ECO:0000256" key="3">
    <source>
        <dbReference type="ARBA" id="ARBA00011534"/>
    </source>
</evidence>
<evidence type="ECO:0000256" key="5">
    <source>
        <dbReference type="ARBA" id="ARBA00013948"/>
    </source>
</evidence>
<keyword evidence="13" id="KW-0418">Kinase</keyword>
<dbReference type="Gene3D" id="1.10.510.10">
    <property type="entry name" value="Transferase(Phosphotransferase) domain 1"/>
    <property type="match status" value="1"/>
</dbReference>
<dbReference type="InterPro" id="IPR011009">
    <property type="entry name" value="Kinase-like_dom_sf"/>
</dbReference>
<dbReference type="PROSITE" id="PS00109">
    <property type="entry name" value="PROTEIN_KINASE_TYR"/>
    <property type="match status" value="1"/>
</dbReference>
<keyword evidence="14" id="KW-1185">Reference proteome</keyword>
<dbReference type="EMBL" id="JAJTJA010000003">
    <property type="protein sequence ID" value="KAH8702421.1"/>
    <property type="molecule type" value="Genomic_DNA"/>
</dbReference>
<dbReference type="GeneID" id="70250295"/>
<organism evidence="13 14">
    <name type="scientific">Talaromyces proteolyticus</name>
    <dbReference type="NCBI Taxonomy" id="1131652"/>
    <lineage>
        <taxon>Eukaryota</taxon>
        <taxon>Fungi</taxon>
        <taxon>Dikarya</taxon>
        <taxon>Ascomycota</taxon>
        <taxon>Pezizomycotina</taxon>
        <taxon>Eurotiomycetes</taxon>
        <taxon>Eurotiomycetidae</taxon>
        <taxon>Eurotiales</taxon>
        <taxon>Trichocomaceae</taxon>
        <taxon>Talaromyces</taxon>
        <taxon>Talaromyces sect. Bacilispori</taxon>
    </lineage>
</organism>
<evidence type="ECO:0000313" key="13">
    <source>
        <dbReference type="EMBL" id="KAH8702421.1"/>
    </source>
</evidence>
<evidence type="ECO:0000313" key="14">
    <source>
        <dbReference type="Proteomes" id="UP001201262"/>
    </source>
</evidence>
<dbReference type="PANTHER" id="PTHR24359:SF1">
    <property type="entry name" value="INHIBITOR OF NUCLEAR FACTOR KAPPA-B KINASE EPSILON SUBUNIT HOMOLOG 1-RELATED"/>
    <property type="match status" value="1"/>
</dbReference>
<dbReference type="GO" id="GO:0000781">
    <property type="term" value="C:chromosome, telomeric region"/>
    <property type="evidence" value="ECO:0007669"/>
    <property type="project" value="UniProtKB-SubCell"/>
</dbReference>
<name>A0AAD4KY34_9EURO</name>
<keyword evidence="7" id="KW-0779">Telomere</keyword>
<evidence type="ECO:0000256" key="7">
    <source>
        <dbReference type="ARBA" id="ARBA00022895"/>
    </source>
</evidence>
<comment type="subcellular location">
    <subcellularLocation>
        <location evidence="2">Chromosome</location>
        <location evidence="2">Telomere</location>
    </subcellularLocation>
</comment>
<comment type="catalytic activity">
    <reaction evidence="10">
        <text>L-threonyl-[protein] + ATP = O-phospho-L-threonyl-[protein] + ADP + H(+)</text>
        <dbReference type="Rhea" id="RHEA:46608"/>
        <dbReference type="Rhea" id="RHEA-COMP:11060"/>
        <dbReference type="Rhea" id="RHEA-COMP:11605"/>
        <dbReference type="ChEBI" id="CHEBI:15378"/>
        <dbReference type="ChEBI" id="CHEBI:30013"/>
        <dbReference type="ChEBI" id="CHEBI:30616"/>
        <dbReference type="ChEBI" id="CHEBI:61977"/>
        <dbReference type="ChEBI" id="CHEBI:456216"/>
        <dbReference type="EC" id="2.7.11.1"/>
    </reaction>
</comment>
<evidence type="ECO:0000256" key="1">
    <source>
        <dbReference type="ARBA" id="ARBA00003747"/>
    </source>
</evidence>
<keyword evidence="7" id="KW-0158">Chromosome</keyword>
<dbReference type="InterPro" id="IPR008266">
    <property type="entry name" value="Tyr_kinase_AS"/>
</dbReference>
<comment type="subunit">
    <text evidence="3">Component of the EKC/KEOPS complex composed of at least BUD32, CGI121, GON7, KAE1 and PCC1; the whole complex dimerizes.</text>
</comment>
<dbReference type="InterPro" id="IPR000719">
    <property type="entry name" value="Prot_kinase_dom"/>
</dbReference>
<evidence type="ECO:0000259" key="12">
    <source>
        <dbReference type="PROSITE" id="PS50011"/>
    </source>
</evidence>
<evidence type="ECO:0000256" key="6">
    <source>
        <dbReference type="ARBA" id="ARBA00019973"/>
    </source>
</evidence>
<proteinExistence type="predicted"/>
<feature type="domain" description="Protein kinase" evidence="12">
    <location>
        <begin position="25"/>
        <end position="337"/>
    </location>
</feature>
<gene>
    <name evidence="13" type="ORF">BGW36DRAFT_424697</name>
</gene>